<evidence type="ECO:0000259" key="1">
    <source>
        <dbReference type="Pfam" id="PF08386"/>
    </source>
</evidence>
<dbReference type="AlphaFoldDB" id="A0A1H8YJ28"/>
<dbReference type="EMBL" id="FOEF01000019">
    <property type="protein sequence ID" value="SEP52214.1"/>
    <property type="molecule type" value="Genomic_DNA"/>
</dbReference>
<evidence type="ECO:0000313" key="2">
    <source>
        <dbReference type="EMBL" id="SEP52214.1"/>
    </source>
</evidence>
<organism evidence="2 3">
    <name type="scientific">Amycolatopsis saalfeldensis</name>
    <dbReference type="NCBI Taxonomy" id="394193"/>
    <lineage>
        <taxon>Bacteria</taxon>
        <taxon>Bacillati</taxon>
        <taxon>Actinomycetota</taxon>
        <taxon>Actinomycetes</taxon>
        <taxon>Pseudonocardiales</taxon>
        <taxon>Pseudonocardiaceae</taxon>
        <taxon>Amycolatopsis</taxon>
    </lineage>
</organism>
<name>A0A1H8YJ28_9PSEU</name>
<keyword evidence="3" id="KW-1185">Reference proteome</keyword>
<dbReference type="InterPro" id="IPR013595">
    <property type="entry name" value="Pept_S33_TAP-like_C"/>
</dbReference>
<reference evidence="2 3" key="1">
    <citation type="submission" date="2016-10" db="EMBL/GenBank/DDBJ databases">
        <authorList>
            <person name="de Groot N.N."/>
        </authorList>
    </citation>
    <scope>NUCLEOTIDE SEQUENCE [LARGE SCALE GENOMIC DNA]</scope>
    <source>
        <strain evidence="2 3">DSM 44993</strain>
    </source>
</reference>
<dbReference type="OrthoDB" id="4447445at2"/>
<accession>A0A1H8YJ28</accession>
<dbReference type="Pfam" id="PF08386">
    <property type="entry name" value="Abhydrolase_4"/>
    <property type="match status" value="1"/>
</dbReference>
<dbReference type="STRING" id="394193.SAMN04489732_11996"/>
<feature type="domain" description="Peptidase S33 tripeptidyl aminopeptidase-like C-terminal" evidence="1">
    <location>
        <begin position="76"/>
        <end position="134"/>
    </location>
</feature>
<gene>
    <name evidence="2" type="ORF">SAMN04489732_11996</name>
</gene>
<evidence type="ECO:0000313" key="3">
    <source>
        <dbReference type="Proteomes" id="UP000198582"/>
    </source>
</evidence>
<sequence length="138" mass="14566">MWSGTAVGRQVLGAYDLIGFDGRGIGHSPTIHYGLSEADRGFGAGEAGRGRLGGQRRGVPPYVNTANIWACAFWPRDAVTAYSDALRMRTALGGRRADPVDDVGHGVDLTKPCTAARLTDFLLHNQLPTNDAACGATP</sequence>
<dbReference type="Proteomes" id="UP000198582">
    <property type="component" value="Unassembled WGS sequence"/>
</dbReference>
<proteinExistence type="predicted"/>
<dbReference type="RefSeq" id="WP_091625125.1">
    <property type="nucleotide sequence ID" value="NZ_FOEF01000019.1"/>
</dbReference>
<protein>
    <submittedName>
        <fullName evidence="2">TAP-like protein</fullName>
    </submittedName>
</protein>